<keyword evidence="1" id="KW-0472">Membrane</keyword>
<evidence type="ECO:0000256" key="1">
    <source>
        <dbReference type="SAM" id="Phobius"/>
    </source>
</evidence>
<name>A0A2R7YXI9_9ACTN</name>
<dbReference type="AlphaFoldDB" id="A0A2R7YXI9"/>
<evidence type="ECO:0008006" key="4">
    <source>
        <dbReference type="Google" id="ProtNLM"/>
    </source>
</evidence>
<evidence type="ECO:0000313" key="3">
    <source>
        <dbReference type="Proteomes" id="UP000244867"/>
    </source>
</evidence>
<feature type="transmembrane region" description="Helical" evidence="1">
    <location>
        <begin position="68"/>
        <end position="91"/>
    </location>
</feature>
<sequence length="450" mass="46800">MVPADPPRTGSGGGPVLRTLVAGAALFCLLQIAPIGPQLVAPTIGLALAVGCLLLVATRSRRRHDARVGLWVVVLGLVCGVAMAVAQSLFVTSGSPATIALSVVLVLAAAVAVGAGGRRADLAFAVVLAAYALLAVGDLALVETRIDVRPLLEGGLDATLSGSSPYGITVPNPFTAAESAQYLGPGTVVDGRIVFGYPYLPAPLLLDLPAHLLGDARWMHLASILGAGVLAWRTATDRIGRAASVLLVVNPLTTTVLIAYWIEPVMVMFLALAAWGMVRGNRATGVALGLFFASKQYAVSYVPTLWTVVRSSGWRTVWTAALVGGVVVGAFVVWDPRAFVHSVIDFHLVQPFRRDSVSLLPGLDTLVGPLPAWMLSAAPLLGFVVSALVAVRTRPGPTAMSLGVGLSLLVTVLFSKQGHTNYYFLIGAALLLAVVTWPHDDPVPGTAEDA</sequence>
<protein>
    <recommendedName>
        <fullName evidence="4">DUF2029 domain-containing protein</fullName>
    </recommendedName>
</protein>
<keyword evidence="1" id="KW-0812">Transmembrane</keyword>
<feature type="transmembrane region" description="Helical" evidence="1">
    <location>
        <begin position="97"/>
        <end position="115"/>
    </location>
</feature>
<proteinExistence type="predicted"/>
<feature type="transmembrane region" description="Helical" evidence="1">
    <location>
        <begin position="39"/>
        <end position="56"/>
    </location>
</feature>
<organism evidence="2 3">
    <name type="scientific">Nocardioides currus</name>
    <dbReference type="NCBI Taxonomy" id="2133958"/>
    <lineage>
        <taxon>Bacteria</taxon>
        <taxon>Bacillati</taxon>
        <taxon>Actinomycetota</taxon>
        <taxon>Actinomycetes</taxon>
        <taxon>Propionibacteriales</taxon>
        <taxon>Nocardioidaceae</taxon>
        <taxon>Nocardioides</taxon>
    </lineage>
</organism>
<feature type="transmembrane region" description="Helical" evidence="1">
    <location>
        <begin position="16"/>
        <end position="33"/>
    </location>
</feature>
<feature type="transmembrane region" description="Helical" evidence="1">
    <location>
        <begin position="314"/>
        <end position="334"/>
    </location>
</feature>
<feature type="transmembrane region" description="Helical" evidence="1">
    <location>
        <begin position="370"/>
        <end position="391"/>
    </location>
</feature>
<dbReference type="OrthoDB" id="3784446at2"/>
<gene>
    <name evidence="2" type="ORF">C7S10_12630</name>
</gene>
<feature type="transmembrane region" description="Helical" evidence="1">
    <location>
        <begin position="421"/>
        <end position="438"/>
    </location>
</feature>
<accession>A0A2R7YXI9</accession>
<keyword evidence="1" id="KW-1133">Transmembrane helix</keyword>
<feature type="transmembrane region" description="Helical" evidence="1">
    <location>
        <begin position="122"/>
        <end position="142"/>
    </location>
</feature>
<comment type="caution">
    <text evidence="2">The sequence shown here is derived from an EMBL/GenBank/DDBJ whole genome shotgun (WGS) entry which is preliminary data.</text>
</comment>
<dbReference type="EMBL" id="PYXZ01000005">
    <property type="protein sequence ID" value="PUA80599.1"/>
    <property type="molecule type" value="Genomic_DNA"/>
</dbReference>
<feature type="transmembrane region" description="Helical" evidence="1">
    <location>
        <begin position="218"/>
        <end position="235"/>
    </location>
</feature>
<keyword evidence="3" id="KW-1185">Reference proteome</keyword>
<evidence type="ECO:0000313" key="2">
    <source>
        <dbReference type="EMBL" id="PUA80599.1"/>
    </source>
</evidence>
<dbReference type="RefSeq" id="WP_108344793.1">
    <property type="nucleotide sequence ID" value="NZ_PYXZ01000005.1"/>
</dbReference>
<reference evidence="2 3" key="1">
    <citation type="submission" date="2018-03" db="EMBL/GenBank/DDBJ databases">
        <authorList>
            <person name="Keele B.F."/>
        </authorList>
    </citation>
    <scope>NUCLEOTIDE SEQUENCE [LARGE SCALE GENOMIC DNA]</scope>
    <source>
        <strain evidence="2 3">IB-3</strain>
    </source>
</reference>
<dbReference type="Proteomes" id="UP000244867">
    <property type="component" value="Unassembled WGS sequence"/>
</dbReference>